<evidence type="ECO:0000259" key="1">
    <source>
        <dbReference type="PROSITE" id="PS51819"/>
    </source>
</evidence>
<dbReference type="Pfam" id="PF00903">
    <property type="entry name" value="Glyoxalase"/>
    <property type="match status" value="1"/>
</dbReference>
<protein>
    <submittedName>
        <fullName evidence="2">VOC family protein</fullName>
    </submittedName>
</protein>
<gene>
    <name evidence="2" type="ORF">JQC93_13950</name>
</gene>
<dbReference type="EMBL" id="JAFEUM010000005">
    <property type="protein sequence ID" value="MBM7037513.1"/>
    <property type="molecule type" value="Genomic_DNA"/>
</dbReference>
<dbReference type="SUPFAM" id="SSF54593">
    <property type="entry name" value="Glyoxalase/Bleomycin resistance protein/Dihydroxybiphenyl dioxygenase"/>
    <property type="match status" value="1"/>
</dbReference>
<accession>A0ABS2HJ15</accession>
<feature type="domain" description="VOC" evidence="1">
    <location>
        <begin position="5"/>
        <end position="125"/>
    </location>
</feature>
<dbReference type="InterPro" id="IPR029068">
    <property type="entry name" value="Glyas_Bleomycin-R_OHBP_Dase"/>
</dbReference>
<name>A0ABS2HJ15_9VIBR</name>
<reference evidence="2 3" key="1">
    <citation type="submission" date="2021-02" db="EMBL/GenBank/DDBJ databases">
        <authorList>
            <person name="Park J.-S."/>
        </authorList>
    </citation>
    <scope>NUCLEOTIDE SEQUENCE [LARGE SCALE GENOMIC DNA]</scope>
    <source>
        <strain evidence="2 3">188UL20-2</strain>
    </source>
</reference>
<evidence type="ECO:0000313" key="2">
    <source>
        <dbReference type="EMBL" id="MBM7037513.1"/>
    </source>
</evidence>
<comment type="caution">
    <text evidence="2">The sequence shown here is derived from an EMBL/GenBank/DDBJ whole genome shotgun (WGS) entry which is preliminary data.</text>
</comment>
<organism evidence="2 3">
    <name type="scientific">Vibrio ulleungensis</name>
    <dbReference type="NCBI Taxonomy" id="2807619"/>
    <lineage>
        <taxon>Bacteria</taxon>
        <taxon>Pseudomonadati</taxon>
        <taxon>Pseudomonadota</taxon>
        <taxon>Gammaproteobacteria</taxon>
        <taxon>Vibrionales</taxon>
        <taxon>Vibrionaceae</taxon>
        <taxon>Vibrio</taxon>
    </lineage>
</organism>
<dbReference type="InterPro" id="IPR037523">
    <property type="entry name" value="VOC_core"/>
</dbReference>
<dbReference type="Proteomes" id="UP000809621">
    <property type="component" value="Unassembled WGS sequence"/>
</dbReference>
<sequence>MSQPFVEHANVTVRDIEEAVAFLQTALPDFEVRHQGKSDYRWCHIGTQLSYIALQEQTLDTPVERSPYRQIGVNHIAFVVDDIHALMVRMQGAGYRLGEINELHPFRRRVYFFDHDGLEWEFVEYLSRDNLKRNDYES</sequence>
<keyword evidence="3" id="KW-1185">Reference proteome</keyword>
<dbReference type="Gene3D" id="3.10.180.10">
    <property type="entry name" value="2,3-Dihydroxybiphenyl 1,2-Dioxygenase, domain 1"/>
    <property type="match status" value="1"/>
</dbReference>
<dbReference type="PROSITE" id="PS51819">
    <property type="entry name" value="VOC"/>
    <property type="match status" value="1"/>
</dbReference>
<evidence type="ECO:0000313" key="3">
    <source>
        <dbReference type="Proteomes" id="UP000809621"/>
    </source>
</evidence>
<dbReference type="RefSeq" id="WP_205159031.1">
    <property type="nucleotide sequence ID" value="NZ_JAFEUM010000005.1"/>
</dbReference>
<dbReference type="InterPro" id="IPR004360">
    <property type="entry name" value="Glyas_Fos-R_dOase_dom"/>
</dbReference>
<proteinExistence type="predicted"/>
<dbReference type="CDD" id="cd06587">
    <property type="entry name" value="VOC"/>
    <property type="match status" value="1"/>
</dbReference>